<dbReference type="EMBL" id="VSRR010005671">
    <property type="protein sequence ID" value="MPC43066.1"/>
    <property type="molecule type" value="Genomic_DNA"/>
</dbReference>
<keyword evidence="3" id="KW-1185">Reference proteome</keyword>
<organism evidence="2 3">
    <name type="scientific">Portunus trituberculatus</name>
    <name type="common">Swimming crab</name>
    <name type="synonym">Neptunus trituberculatus</name>
    <dbReference type="NCBI Taxonomy" id="210409"/>
    <lineage>
        <taxon>Eukaryota</taxon>
        <taxon>Metazoa</taxon>
        <taxon>Ecdysozoa</taxon>
        <taxon>Arthropoda</taxon>
        <taxon>Crustacea</taxon>
        <taxon>Multicrustacea</taxon>
        <taxon>Malacostraca</taxon>
        <taxon>Eumalacostraca</taxon>
        <taxon>Eucarida</taxon>
        <taxon>Decapoda</taxon>
        <taxon>Pleocyemata</taxon>
        <taxon>Brachyura</taxon>
        <taxon>Eubrachyura</taxon>
        <taxon>Portunoidea</taxon>
        <taxon>Portunidae</taxon>
        <taxon>Portuninae</taxon>
        <taxon>Portunus</taxon>
    </lineage>
</organism>
<gene>
    <name evidence="2" type="ORF">E2C01_036703</name>
</gene>
<evidence type="ECO:0008006" key="4">
    <source>
        <dbReference type="Google" id="ProtNLM"/>
    </source>
</evidence>
<feature type="signal peptide" evidence="1">
    <location>
        <begin position="1"/>
        <end position="18"/>
    </location>
</feature>
<sequence length="85" mass="9957">MQQSFLTLLLLTLPPFHSSSPLLFINHSRTHGRAEKSCKYSGKYFFMGLLSCCSRREYIETAASRGDASERYRCRKQTYRKRVGW</sequence>
<dbReference type="Proteomes" id="UP000324222">
    <property type="component" value="Unassembled WGS sequence"/>
</dbReference>
<protein>
    <recommendedName>
        <fullName evidence="4">Secreted protein</fullName>
    </recommendedName>
</protein>
<keyword evidence="1" id="KW-0732">Signal</keyword>
<comment type="caution">
    <text evidence="2">The sequence shown here is derived from an EMBL/GenBank/DDBJ whole genome shotgun (WGS) entry which is preliminary data.</text>
</comment>
<feature type="chain" id="PRO_5022687810" description="Secreted protein" evidence="1">
    <location>
        <begin position="19"/>
        <end position="85"/>
    </location>
</feature>
<evidence type="ECO:0000313" key="2">
    <source>
        <dbReference type="EMBL" id="MPC43066.1"/>
    </source>
</evidence>
<name>A0A5B7FCN9_PORTR</name>
<dbReference type="AlphaFoldDB" id="A0A5B7FCN9"/>
<reference evidence="2 3" key="1">
    <citation type="submission" date="2019-05" db="EMBL/GenBank/DDBJ databases">
        <title>Another draft genome of Portunus trituberculatus and its Hox gene families provides insights of decapod evolution.</title>
        <authorList>
            <person name="Jeong J.-H."/>
            <person name="Song I."/>
            <person name="Kim S."/>
            <person name="Choi T."/>
            <person name="Kim D."/>
            <person name="Ryu S."/>
            <person name="Kim W."/>
        </authorList>
    </citation>
    <scope>NUCLEOTIDE SEQUENCE [LARGE SCALE GENOMIC DNA]</scope>
    <source>
        <tissue evidence="2">Muscle</tissue>
    </source>
</reference>
<evidence type="ECO:0000313" key="3">
    <source>
        <dbReference type="Proteomes" id="UP000324222"/>
    </source>
</evidence>
<proteinExistence type="predicted"/>
<evidence type="ECO:0000256" key="1">
    <source>
        <dbReference type="SAM" id="SignalP"/>
    </source>
</evidence>
<accession>A0A5B7FCN9</accession>